<reference evidence="1 2" key="1">
    <citation type="submission" date="2020-08" db="EMBL/GenBank/DDBJ databases">
        <title>Sequencing the genomes of 1000 actinobacteria strains.</title>
        <authorList>
            <person name="Klenk H.-P."/>
        </authorList>
    </citation>
    <scope>NUCLEOTIDE SEQUENCE [LARGE SCALE GENOMIC DNA]</scope>
    <source>
        <strain evidence="1 2">DSM 44786</strain>
    </source>
</reference>
<dbReference type="Proteomes" id="UP000573327">
    <property type="component" value="Unassembled WGS sequence"/>
</dbReference>
<dbReference type="AlphaFoldDB" id="A0A7W7SIC8"/>
<accession>A0A7W7SIC8</accession>
<dbReference type="RefSeq" id="WP_184921605.1">
    <property type="nucleotide sequence ID" value="NZ_JACHJR010000001.1"/>
</dbReference>
<evidence type="ECO:0000313" key="1">
    <source>
        <dbReference type="EMBL" id="MBB4950438.1"/>
    </source>
</evidence>
<protein>
    <recommendedName>
        <fullName evidence="3">Alanine-rich protein</fullName>
    </recommendedName>
</protein>
<evidence type="ECO:0008006" key="3">
    <source>
        <dbReference type="Google" id="ProtNLM"/>
    </source>
</evidence>
<gene>
    <name evidence="1" type="ORF">F4556_005973</name>
</gene>
<sequence length="381" mass="40400">MVTVSAHAFPWDVLGDPAFADRVTSAGLDAVTLAVSYHSTRAATPQHPHRRLVDARYAALYRPVRPEVWAGRRLAPLAPDWLAEPDPAGSAIALLAAAGIPVNAWVVLAHNSRIGLLAPELTVINCYGERYPYALCPSRPEVREHCATLAVEALRELPAGALRGVSLESAGQLGASHFGCHEKTDGAYSPTELRALSVCCCDGCRAGWGGLGVEEVTGRLRAAVERDEWLPEPLAATLLAARQAATDLLRRQVVIAVRELLPGVPVTLHAHPDPWAAGPSPGLTPAAAAEVDALLVPCWPTTTASAELVRSAAEFGRPVDAYVTALPPADPAGLPDHVRRLRAAGAERLSLYHLGLLPARQQPLLAELAAAFRDQPAPQRS</sequence>
<dbReference type="EMBL" id="JACHJR010000001">
    <property type="protein sequence ID" value="MBB4950438.1"/>
    <property type="molecule type" value="Genomic_DNA"/>
</dbReference>
<keyword evidence="2" id="KW-1185">Reference proteome</keyword>
<comment type="caution">
    <text evidence="1">The sequence shown here is derived from an EMBL/GenBank/DDBJ whole genome shotgun (WGS) entry which is preliminary data.</text>
</comment>
<proteinExistence type="predicted"/>
<name>A0A7W7SIC8_9ACTN</name>
<evidence type="ECO:0000313" key="2">
    <source>
        <dbReference type="Proteomes" id="UP000573327"/>
    </source>
</evidence>
<organism evidence="1 2">
    <name type="scientific">Kitasatospora gansuensis</name>
    <dbReference type="NCBI Taxonomy" id="258050"/>
    <lineage>
        <taxon>Bacteria</taxon>
        <taxon>Bacillati</taxon>
        <taxon>Actinomycetota</taxon>
        <taxon>Actinomycetes</taxon>
        <taxon>Kitasatosporales</taxon>
        <taxon>Streptomycetaceae</taxon>
        <taxon>Kitasatospora</taxon>
    </lineage>
</organism>